<dbReference type="RefSeq" id="WP_257858348.1">
    <property type="nucleotide sequence ID" value="NZ_CP102516.1"/>
</dbReference>
<name>A0ABY5Q8P0_9ACTN</name>
<accession>A0ABY5Q8P0</accession>
<evidence type="ECO:0000256" key="2">
    <source>
        <dbReference type="SAM" id="Phobius"/>
    </source>
</evidence>
<keyword evidence="3" id="KW-0614">Plasmid</keyword>
<organism evidence="3 4">
    <name type="scientific">Streptomyces yangpuensis</name>
    <dbReference type="NCBI Taxonomy" id="1648182"/>
    <lineage>
        <taxon>Bacteria</taxon>
        <taxon>Bacillati</taxon>
        <taxon>Actinomycetota</taxon>
        <taxon>Actinomycetes</taxon>
        <taxon>Kitasatosporales</taxon>
        <taxon>Streptomycetaceae</taxon>
        <taxon>Streptomyces</taxon>
    </lineage>
</organism>
<protein>
    <submittedName>
        <fullName evidence="3">Uncharacterized protein</fullName>
    </submittedName>
</protein>
<feature type="region of interest" description="Disordered" evidence="1">
    <location>
        <begin position="51"/>
        <end position="95"/>
    </location>
</feature>
<dbReference type="Proteomes" id="UP001057738">
    <property type="component" value="Plasmid psa3239"/>
</dbReference>
<evidence type="ECO:0000256" key="1">
    <source>
        <dbReference type="SAM" id="MobiDB-lite"/>
    </source>
</evidence>
<dbReference type="GeneID" id="95578909"/>
<keyword evidence="4" id="KW-1185">Reference proteome</keyword>
<gene>
    <name evidence="3" type="ORF">NRK68_35810</name>
</gene>
<dbReference type="EMBL" id="CP102516">
    <property type="protein sequence ID" value="UUY52624.1"/>
    <property type="molecule type" value="Genomic_DNA"/>
</dbReference>
<evidence type="ECO:0000313" key="4">
    <source>
        <dbReference type="Proteomes" id="UP001057738"/>
    </source>
</evidence>
<evidence type="ECO:0000313" key="3">
    <source>
        <dbReference type="EMBL" id="UUY52624.1"/>
    </source>
</evidence>
<keyword evidence="2" id="KW-1133">Transmembrane helix</keyword>
<proteinExistence type="predicted"/>
<feature type="compositionally biased region" description="Basic and acidic residues" evidence="1">
    <location>
        <begin position="82"/>
        <end position="95"/>
    </location>
</feature>
<sequence>MTPIGLLMSYVAFVAKDSEGRRRHLVSPFAAVVVVISALARLGMITLAATVSSGGGHDHGSMTGTPVKPAQAPVESAPPSKAPDEPAQDGHSHSH</sequence>
<keyword evidence="2" id="KW-0812">Transmembrane</keyword>
<reference evidence="3" key="1">
    <citation type="submission" date="2022-08" db="EMBL/GenBank/DDBJ databases">
        <authorList>
            <person name="Tian L."/>
        </authorList>
    </citation>
    <scope>NUCLEOTIDE SEQUENCE</scope>
    <source>
        <strain evidence="3">CM253</strain>
        <plasmid evidence="3">psa3239</plasmid>
    </source>
</reference>
<geneLocation type="plasmid" evidence="3 4">
    <name>psa3239</name>
</geneLocation>
<keyword evidence="2" id="KW-0472">Membrane</keyword>
<feature type="transmembrane region" description="Helical" evidence="2">
    <location>
        <begin position="25"/>
        <end position="49"/>
    </location>
</feature>